<organism evidence="2 3">
    <name type="scientific">Evansella caseinilytica</name>
    <dbReference type="NCBI Taxonomy" id="1503961"/>
    <lineage>
        <taxon>Bacteria</taxon>
        <taxon>Bacillati</taxon>
        <taxon>Bacillota</taxon>
        <taxon>Bacilli</taxon>
        <taxon>Bacillales</taxon>
        <taxon>Bacillaceae</taxon>
        <taxon>Evansella</taxon>
    </lineage>
</organism>
<proteinExistence type="predicted"/>
<protein>
    <submittedName>
        <fullName evidence="2">Uncharacterized protein</fullName>
    </submittedName>
</protein>
<gene>
    <name evidence="2" type="ORF">SAMN05421736_102108</name>
</gene>
<sequence>MKQKISESQQSSLTQLINDLRQEIVRLQQTVEYSNEMIKNEANSIAAIRSLSGQGIPVFFHAVCHLPERNYFCRFCLGHSNGKAIKSSKEAIEKS</sequence>
<keyword evidence="1" id="KW-0175">Coiled coil</keyword>
<dbReference type="Proteomes" id="UP000198935">
    <property type="component" value="Unassembled WGS sequence"/>
</dbReference>
<evidence type="ECO:0000256" key="1">
    <source>
        <dbReference type="SAM" id="Coils"/>
    </source>
</evidence>
<feature type="coiled-coil region" evidence="1">
    <location>
        <begin position="10"/>
        <end position="37"/>
    </location>
</feature>
<accession>A0A1H3KC19</accession>
<reference evidence="3" key="1">
    <citation type="submission" date="2016-10" db="EMBL/GenBank/DDBJ databases">
        <authorList>
            <person name="Varghese N."/>
            <person name="Submissions S."/>
        </authorList>
    </citation>
    <scope>NUCLEOTIDE SEQUENCE [LARGE SCALE GENOMIC DNA]</scope>
    <source>
        <strain evidence="3">SP</strain>
    </source>
</reference>
<dbReference type="AlphaFoldDB" id="A0A1H3KC19"/>
<dbReference type="STRING" id="1503961.SAMN05421736_102108"/>
<name>A0A1H3KC19_9BACI</name>
<evidence type="ECO:0000313" key="2">
    <source>
        <dbReference type="EMBL" id="SDY49716.1"/>
    </source>
</evidence>
<dbReference type="EMBL" id="FNPI01000002">
    <property type="protein sequence ID" value="SDY49716.1"/>
    <property type="molecule type" value="Genomic_DNA"/>
</dbReference>
<evidence type="ECO:0000313" key="3">
    <source>
        <dbReference type="Proteomes" id="UP000198935"/>
    </source>
</evidence>
<keyword evidence="3" id="KW-1185">Reference proteome</keyword>